<dbReference type="CDD" id="cd02511">
    <property type="entry name" value="Beta4Glucosyltransferase"/>
    <property type="match status" value="1"/>
</dbReference>
<dbReference type="Gene3D" id="1.25.40.10">
    <property type="entry name" value="Tetratricopeptide repeat domain"/>
    <property type="match status" value="1"/>
</dbReference>
<feature type="domain" description="Glycosyltransferase 2-like" evidence="1">
    <location>
        <begin position="10"/>
        <end position="125"/>
    </location>
</feature>
<evidence type="ECO:0000259" key="1">
    <source>
        <dbReference type="Pfam" id="PF00535"/>
    </source>
</evidence>
<sequence>MKEPKHPLISLCMIVKNEEFNIVRCLISVMDYVDEILVLDTGSSDRTPVLAQEQGASVFFTQWENDFAKARNEIKQRAQGEWIFYLDADEELPPETGRSLRQLAQQTEAEAFTFSIINYTSASEPQKCRGLNIRMFKNNPNYCFEGALHEQIAPSILRHNPAAAIVYSGLEILHYGYSFDHPKRAQKNRRNITILESMLAENPTDDFIHYNLGVSFYVSDQLEKAKHHFLLAKQYENKNSNYLPGLYRNFTLCLVDLGEYEPALKLAQEGLSYFPDYPDLYYLQGEIFTSVKLFELAMDRFKQCLKYNKINPHYISMEGVQSFLACEQLADICIHLQDWEQALNYQLQAIQSGAASYASSLRLGLLAQRYFNNSEDTISFLQTHLPHVSPEERIKLLFDMGEYKIVVREINTLPQPFPEIYVLASKSCIYLKDWQAAENFLLKIPSSHEEVTSLAAICQVLRHDIRHTEFSREKDVLNQFLAQHVAQLIDQEQNRPGNDSFSPSFLNFAYQLVSFDRVKAVKFLETVMEPLHLSLLYSQMGQQAFTQKNHNLAERLFSLSLYHRKYAVNYKWFGLINSCTGNKLEGIRFIRHACDLEKDSQNYISLLTVLTDFFQHCLRHISASYPHTSPVHHHLLGLGSFKKKLTGKEELLCQST</sequence>
<accession>A0A2C6MAQ5</accession>
<evidence type="ECO:0000313" key="3">
    <source>
        <dbReference type="Proteomes" id="UP000222564"/>
    </source>
</evidence>
<comment type="caution">
    <text evidence="2">The sequence shown here is derived from an EMBL/GenBank/DDBJ whole genome shotgun (WGS) entry which is preliminary data.</text>
</comment>
<protein>
    <recommendedName>
        <fullName evidence="1">Glycosyltransferase 2-like domain-containing protein</fullName>
    </recommendedName>
</protein>
<evidence type="ECO:0000313" key="2">
    <source>
        <dbReference type="EMBL" id="PHJ38289.1"/>
    </source>
</evidence>
<gene>
    <name evidence="2" type="ORF">P378_10680</name>
</gene>
<keyword evidence="3" id="KW-1185">Reference proteome</keyword>
<dbReference type="PANTHER" id="PTHR43630">
    <property type="entry name" value="POLY-BETA-1,6-N-ACETYL-D-GLUCOSAMINE SYNTHASE"/>
    <property type="match status" value="1"/>
</dbReference>
<dbReference type="Pfam" id="PF00535">
    <property type="entry name" value="Glycos_transf_2"/>
    <property type="match status" value="1"/>
</dbReference>
<reference evidence="2 3" key="1">
    <citation type="submission" date="2013-09" db="EMBL/GenBank/DDBJ databases">
        <title>Biodegradation of hydrocarbons in the deep terrestrial subsurface : characterization of a microbial consortium composed of two Desulfotomaculum species originating from a deep geological formation.</title>
        <authorList>
            <person name="Aullo T."/>
            <person name="Berlendis S."/>
            <person name="Lascourreges J.-F."/>
            <person name="Dessort D."/>
            <person name="Saint-Laurent S."/>
            <person name="Schraauwers B."/>
            <person name="Mas J."/>
            <person name="Magot M."/>
            <person name="Ranchou-Peyruse A."/>
        </authorList>
    </citation>
    <scope>NUCLEOTIDE SEQUENCE [LARGE SCALE GENOMIC DNA]</scope>
    <source>
        <strain evidence="2 3">Bs107</strain>
    </source>
</reference>
<dbReference type="AlphaFoldDB" id="A0A2C6MAQ5"/>
<dbReference type="SUPFAM" id="SSF48452">
    <property type="entry name" value="TPR-like"/>
    <property type="match status" value="1"/>
</dbReference>
<dbReference type="InterPro" id="IPR029044">
    <property type="entry name" value="Nucleotide-diphossugar_trans"/>
</dbReference>
<proteinExistence type="predicted"/>
<dbReference type="EMBL" id="AWQQ01000054">
    <property type="protein sequence ID" value="PHJ38289.1"/>
    <property type="molecule type" value="Genomic_DNA"/>
</dbReference>
<dbReference type="RefSeq" id="WP_099083077.1">
    <property type="nucleotide sequence ID" value="NZ_AWQQ01000054.1"/>
</dbReference>
<dbReference type="PANTHER" id="PTHR43630:SF2">
    <property type="entry name" value="GLYCOSYLTRANSFERASE"/>
    <property type="match status" value="1"/>
</dbReference>
<organism evidence="2 3">
    <name type="scientific">Desulforamulus profundi</name>
    <dbReference type="NCBI Taxonomy" id="1383067"/>
    <lineage>
        <taxon>Bacteria</taxon>
        <taxon>Bacillati</taxon>
        <taxon>Bacillota</taxon>
        <taxon>Clostridia</taxon>
        <taxon>Eubacteriales</taxon>
        <taxon>Peptococcaceae</taxon>
        <taxon>Desulforamulus</taxon>
    </lineage>
</organism>
<dbReference type="SMART" id="SM00028">
    <property type="entry name" value="TPR"/>
    <property type="match status" value="5"/>
</dbReference>
<dbReference type="InterPro" id="IPR011990">
    <property type="entry name" value="TPR-like_helical_dom_sf"/>
</dbReference>
<dbReference type="OrthoDB" id="9815923at2"/>
<dbReference type="InterPro" id="IPR019734">
    <property type="entry name" value="TPR_rpt"/>
</dbReference>
<dbReference type="Gene3D" id="3.90.550.10">
    <property type="entry name" value="Spore Coat Polysaccharide Biosynthesis Protein SpsA, Chain A"/>
    <property type="match status" value="1"/>
</dbReference>
<dbReference type="SUPFAM" id="SSF53448">
    <property type="entry name" value="Nucleotide-diphospho-sugar transferases"/>
    <property type="match status" value="1"/>
</dbReference>
<dbReference type="Proteomes" id="UP000222564">
    <property type="component" value="Unassembled WGS sequence"/>
</dbReference>
<name>A0A2C6MAQ5_9FIRM</name>
<dbReference type="InterPro" id="IPR001173">
    <property type="entry name" value="Glyco_trans_2-like"/>
</dbReference>